<dbReference type="EMBL" id="FNOM01000023">
    <property type="protein sequence ID" value="SDX79213.1"/>
    <property type="molecule type" value="Genomic_DNA"/>
</dbReference>
<evidence type="ECO:0000313" key="3">
    <source>
        <dbReference type="Proteomes" id="UP000198539"/>
    </source>
</evidence>
<evidence type="ECO:0000313" key="1">
    <source>
        <dbReference type="EMBL" id="SDX79213.1"/>
    </source>
</evidence>
<keyword evidence="3" id="KW-1185">Reference proteome</keyword>
<organism evidence="1 3">
    <name type="scientific">Roseicitreum antarcticum</name>
    <dbReference type="NCBI Taxonomy" id="564137"/>
    <lineage>
        <taxon>Bacteria</taxon>
        <taxon>Pseudomonadati</taxon>
        <taxon>Pseudomonadota</taxon>
        <taxon>Alphaproteobacteria</taxon>
        <taxon>Rhodobacterales</taxon>
        <taxon>Paracoccaceae</taxon>
        <taxon>Roseicitreum</taxon>
    </lineage>
</organism>
<protein>
    <submittedName>
        <fullName evidence="1">Uncharacterized protein</fullName>
    </submittedName>
</protein>
<accession>A0A1H3EKB2</accession>
<gene>
    <name evidence="1" type="ORF">SAMN04488238_1231</name>
    <name evidence="2" type="ORF">SAMN04488238_1301</name>
</gene>
<dbReference type="Proteomes" id="UP000198539">
    <property type="component" value="Unassembled WGS sequence"/>
</dbReference>
<reference evidence="1 3" key="1">
    <citation type="submission" date="2016-10" db="EMBL/GenBank/DDBJ databases">
        <authorList>
            <person name="de Groot N.N."/>
        </authorList>
    </citation>
    <scope>NUCLEOTIDE SEQUENCE [LARGE SCALE GENOMIC DNA]</scope>
    <source>
        <strain evidence="1 3">CGMCC 1.8894</strain>
    </source>
</reference>
<name>A0A1H3EKB2_9RHOB</name>
<dbReference type="AlphaFoldDB" id="A0A1H3EKB2"/>
<sequence>MKTSTTSPLALASKAELTAAVEEARDAVGASFERFCLVAGLASLTQMLEEDATALAGAPHARSADKQGYR</sequence>
<evidence type="ECO:0000313" key="2">
    <source>
        <dbReference type="EMBL" id="SDX84789.1"/>
    </source>
</evidence>
<feature type="non-terminal residue" evidence="1">
    <location>
        <position position="70"/>
    </location>
</feature>
<proteinExistence type="predicted"/>
<dbReference type="EMBL" id="FNOM01000030">
    <property type="protein sequence ID" value="SDX84789.1"/>
    <property type="molecule type" value="Genomic_DNA"/>
</dbReference>